<dbReference type="InterPro" id="IPR009000">
    <property type="entry name" value="Transl_B-barrel_sf"/>
</dbReference>
<dbReference type="PRINTS" id="PR00315">
    <property type="entry name" value="ELONGATNFCT"/>
</dbReference>
<dbReference type="Gene3D" id="2.40.50.250">
    <property type="entry name" value="bipa protein"/>
    <property type="match status" value="1"/>
</dbReference>
<dbReference type="PROSITE" id="PS00301">
    <property type="entry name" value="G_TR_1"/>
    <property type="match status" value="1"/>
</dbReference>
<comment type="catalytic activity">
    <reaction evidence="2 3">
        <text>GTP + H2O = GDP + phosphate + H(+)</text>
        <dbReference type="Rhea" id="RHEA:19669"/>
        <dbReference type="ChEBI" id="CHEBI:15377"/>
        <dbReference type="ChEBI" id="CHEBI:15378"/>
        <dbReference type="ChEBI" id="CHEBI:37565"/>
        <dbReference type="ChEBI" id="CHEBI:43474"/>
        <dbReference type="ChEBI" id="CHEBI:58189"/>
    </reaction>
</comment>
<dbReference type="EMBL" id="CP016359">
    <property type="protein sequence ID" value="APU67256.1"/>
    <property type="molecule type" value="Genomic_DNA"/>
</dbReference>
<comment type="subunit">
    <text evidence="3">Monomer.</text>
</comment>
<dbReference type="Gene3D" id="2.40.30.10">
    <property type="entry name" value="Translation factors"/>
    <property type="match status" value="1"/>
</dbReference>
<keyword evidence="3" id="KW-0378">Hydrolase</keyword>
<dbReference type="Gene3D" id="3.40.50.300">
    <property type="entry name" value="P-loop containing nucleotide triphosphate hydrolases"/>
    <property type="match status" value="1"/>
</dbReference>
<evidence type="ECO:0000256" key="1">
    <source>
        <dbReference type="ARBA" id="ARBA00023134"/>
    </source>
</evidence>
<name>A0A1L7I0X4_9FLAO</name>
<dbReference type="InterPro" id="IPR047042">
    <property type="entry name" value="BipA_II"/>
</dbReference>
<dbReference type="InterPro" id="IPR031157">
    <property type="entry name" value="G_TR_CS"/>
</dbReference>
<keyword evidence="3" id="KW-0690">Ribosome biogenesis</keyword>
<comment type="function">
    <text evidence="3">A 50S ribosomal subunit assembly protein with GTPase activity, required for 50S subunit assembly at low temperatures, may also play a role in translation. Binds GTP and analogs. Binds the 70S ribosome between the 30S and 50S subunits, in a similar position as ribosome-bound EF-G; it contacts a number of ribosomal proteins, both rRNAs and the A-site tRNA.</text>
</comment>
<proteinExistence type="inferred from homology"/>
<keyword evidence="3" id="KW-0699">rRNA-binding</keyword>
<dbReference type="KEGG" id="gfl:GRFL_0532"/>
<dbReference type="GO" id="GO:0000049">
    <property type="term" value="F:tRNA binding"/>
    <property type="evidence" value="ECO:0007669"/>
    <property type="project" value="UniProtKB-KW"/>
</dbReference>
<dbReference type="EC" id="3.6.5.-" evidence="3"/>
<dbReference type="FunFam" id="3.30.70.240:FF:000002">
    <property type="entry name" value="GTP-binding protein TypA"/>
    <property type="match status" value="1"/>
</dbReference>
<dbReference type="InterPro" id="IPR027417">
    <property type="entry name" value="P-loop_NTPase"/>
</dbReference>
<dbReference type="Gene3D" id="3.30.70.870">
    <property type="entry name" value="Elongation Factor G (Translational Gtpase), domain 3"/>
    <property type="match status" value="1"/>
</dbReference>
<dbReference type="SUPFAM" id="SSF52540">
    <property type="entry name" value="P-loop containing nucleoside triphosphate hydrolases"/>
    <property type="match status" value="1"/>
</dbReference>
<dbReference type="GO" id="GO:0005525">
    <property type="term" value="F:GTP binding"/>
    <property type="evidence" value="ECO:0007669"/>
    <property type="project" value="UniProtKB-UniRule"/>
</dbReference>
<dbReference type="InterPro" id="IPR000640">
    <property type="entry name" value="EFG_V-like"/>
</dbReference>
<dbReference type="STRING" id="1229726.GRFL_0532"/>
<dbReference type="InterPro" id="IPR035647">
    <property type="entry name" value="EFG_III/V"/>
</dbReference>
<dbReference type="CDD" id="cd03710">
    <property type="entry name" value="BipA_TypA_C"/>
    <property type="match status" value="1"/>
</dbReference>
<dbReference type="GO" id="GO:0009409">
    <property type="term" value="P:response to cold"/>
    <property type="evidence" value="ECO:0007669"/>
    <property type="project" value="UniProtKB-ARBA"/>
</dbReference>
<evidence type="ECO:0000256" key="3">
    <source>
        <dbReference type="HAMAP-Rule" id="MF_00849"/>
    </source>
</evidence>
<dbReference type="InterPro" id="IPR000795">
    <property type="entry name" value="T_Tr_GTP-bd_dom"/>
</dbReference>
<dbReference type="OrthoDB" id="9801591at2"/>
<dbReference type="FunFam" id="3.30.70.870:FF:000003">
    <property type="entry name" value="GTP-binding protein TypA"/>
    <property type="match status" value="1"/>
</dbReference>
<organism evidence="5 6">
    <name type="scientific">Christiangramia flava JLT2011</name>
    <dbReference type="NCBI Taxonomy" id="1229726"/>
    <lineage>
        <taxon>Bacteria</taxon>
        <taxon>Pseudomonadati</taxon>
        <taxon>Bacteroidota</taxon>
        <taxon>Flavobacteriia</taxon>
        <taxon>Flavobacteriales</taxon>
        <taxon>Flavobacteriaceae</taxon>
        <taxon>Christiangramia</taxon>
    </lineage>
</organism>
<dbReference type="GO" id="GO:0005829">
    <property type="term" value="C:cytosol"/>
    <property type="evidence" value="ECO:0007669"/>
    <property type="project" value="TreeGrafter"/>
</dbReference>
<dbReference type="GO" id="GO:0043022">
    <property type="term" value="F:ribosome binding"/>
    <property type="evidence" value="ECO:0007669"/>
    <property type="project" value="UniProtKB-UniRule"/>
</dbReference>
<evidence type="ECO:0000313" key="5">
    <source>
        <dbReference type="EMBL" id="APU67256.1"/>
    </source>
</evidence>
<dbReference type="PANTHER" id="PTHR42908:SF8">
    <property type="entry name" value="TR-TYPE G DOMAIN-CONTAINING PROTEIN"/>
    <property type="match status" value="1"/>
</dbReference>
<dbReference type="GO" id="GO:0000027">
    <property type="term" value="P:ribosomal large subunit assembly"/>
    <property type="evidence" value="ECO:0007669"/>
    <property type="project" value="UniProtKB-UniRule"/>
</dbReference>
<comment type="subcellular location">
    <subcellularLocation>
        <location evidence="3">Cytoplasm</location>
    </subcellularLocation>
    <text evidence="3">Binds to ribosomes.</text>
</comment>
<dbReference type="PANTHER" id="PTHR42908">
    <property type="entry name" value="TRANSLATION ELONGATION FACTOR-RELATED"/>
    <property type="match status" value="1"/>
</dbReference>
<dbReference type="GO" id="GO:1990904">
    <property type="term" value="C:ribonucleoprotein complex"/>
    <property type="evidence" value="ECO:0007669"/>
    <property type="project" value="TreeGrafter"/>
</dbReference>
<dbReference type="FunFam" id="2.40.30.10:FF:000016">
    <property type="entry name" value="GTP-binding protein TypA"/>
    <property type="match status" value="1"/>
</dbReference>
<sequence length="600" mass="67604">MSSIRNIAIIAHVDHGKTTLVDKIMYHCQLFRDNESTGELILDNNDLERERGITITSKNVSVTYKDTKINIIDTPGHADFGGEVERVLNMADGVLLLVDAFEGPMPQTRFVLQKAIDLGLKPCVVINKVDKENCTPDEVHEKVFDLMFELGAEEWQLDFPTVYGSAKNNWMSEDWQDQTENIEPLLDMVLEHIPEPKVSKDGTPQMLITSLDFSSFTGRIAIGRLQRGILKENQQVSLVKRDGSIKKSKIKELHIFEGLGRRKVEQVEAGDICAIVGLEGFEIGDTVADIENPEGLKTIAIDEPTMSMLFTINDSPFFGKDGKFVTSRHIKERLIKELEKNLALRVEETDSADKFMVYGRGVLHLSVLIETMRREGYELQIGQPQVIIKEIDGVKCEPVEELTIDLPEDVSGKAVEMVTMRKGEMLSMEARGDRMNIQFIIPSRGIIGLRNQLLTATAGEAIMAHRYKEYQPIKGGIPERQNGSLVSMEKGKAIPYSIDKLQDRGRFFVDPGEDIYEGQVIGENSRQDDMVVNITKTKKLSNVRSSGADEKAKIVPAIKFSLEEALEYIQKDEYVEVTPNHLRLRKVLLTENERKRSKAI</sequence>
<dbReference type="InterPro" id="IPR047041">
    <property type="entry name" value="BipA_GTP-bd_dom"/>
</dbReference>
<dbReference type="CDD" id="cd16263">
    <property type="entry name" value="BipA_III"/>
    <property type="match status" value="1"/>
</dbReference>
<dbReference type="InterPro" id="IPR035651">
    <property type="entry name" value="BipA_V"/>
</dbReference>
<dbReference type="InterPro" id="IPR005225">
    <property type="entry name" value="Small_GTP-bd"/>
</dbReference>
<keyword evidence="1 3" id="KW-0342">GTP-binding</keyword>
<dbReference type="FunFam" id="3.40.50.300:FF:000055">
    <property type="entry name" value="GTP-binding protein TypA"/>
    <property type="match status" value="1"/>
</dbReference>
<dbReference type="GO" id="GO:0019843">
    <property type="term" value="F:rRNA binding"/>
    <property type="evidence" value="ECO:0007669"/>
    <property type="project" value="UniProtKB-KW"/>
</dbReference>
<dbReference type="GO" id="GO:0010467">
    <property type="term" value="P:gene expression"/>
    <property type="evidence" value="ECO:0007669"/>
    <property type="project" value="UniProtKB-ARBA"/>
</dbReference>
<dbReference type="SMART" id="SM00838">
    <property type="entry name" value="EFG_C"/>
    <property type="match status" value="1"/>
</dbReference>
<dbReference type="RefSeq" id="WP_083643155.1">
    <property type="nucleotide sequence ID" value="NZ_AMRU01000003.1"/>
</dbReference>
<evidence type="ECO:0000313" key="6">
    <source>
        <dbReference type="Proteomes" id="UP000186230"/>
    </source>
</evidence>
<dbReference type="Gene3D" id="3.30.70.240">
    <property type="match status" value="1"/>
</dbReference>
<dbReference type="HAMAP" id="MF_00849">
    <property type="entry name" value="BipA"/>
    <property type="match status" value="1"/>
</dbReference>
<keyword evidence="6" id="KW-1185">Reference proteome</keyword>
<feature type="binding site" evidence="3">
    <location>
        <begin position="127"/>
        <end position="130"/>
    </location>
    <ligand>
        <name>GTP</name>
        <dbReference type="ChEBI" id="CHEBI:37565"/>
    </ligand>
</feature>
<dbReference type="Pfam" id="PF21018">
    <property type="entry name" value="BipA_C"/>
    <property type="match status" value="1"/>
</dbReference>
<comment type="similarity">
    <text evidence="3">Belongs to the TRAFAC class translation factor GTPase superfamily. Classic translation factor GTPase family. BipA subfamily.</text>
</comment>
<dbReference type="NCBIfam" id="TIGR01394">
    <property type="entry name" value="TypA_BipA"/>
    <property type="match status" value="1"/>
</dbReference>
<dbReference type="InterPro" id="IPR042116">
    <property type="entry name" value="TypA/BipA_C"/>
</dbReference>
<dbReference type="CDD" id="cd03691">
    <property type="entry name" value="BipA_TypA_II"/>
    <property type="match status" value="1"/>
</dbReference>
<keyword evidence="3" id="KW-0694">RNA-binding</keyword>
<dbReference type="GO" id="GO:0003924">
    <property type="term" value="F:GTPase activity"/>
    <property type="evidence" value="ECO:0007669"/>
    <property type="project" value="UniProtKB-UniRule"/>
</dbReference>
<dbReference type="NCBIfam" id="TIGR00231">
    <property type="entry name" value="small_GTP"/>
    <property type="match status" value="1"/>
</dbReference>
<keyword evidence="3" id="KW-0963">Cytoplasm</keyword>
<keyword evidence="3" id="KW-0547">Nucleotide-binding</keyword>
<dbReference type="AlphaFoldDB" id="A0A1L7I0X4"/>
<dbReference type="InterPro" id="IPR004161">
    <property type="entry name" value="EFTu-like_2"/>
</dbReference>
<feature type="domain" description="Tr-type G" evidence="4">
    <location>
        <begin position="2"/>
        <end position="197"/>
    </location>
</feature>
<dbReference type="InterPro" id="IPR047043">
    <property type="entry name" value="BipA_III"/>
</dbReference>
<feature type="binding site" evidence="3">
    <location>
        <begin position="14"/>
        <end position="19"/>
    </location>
    <ligand>
        <name>GTP</name>
        <dbReference type="ChEBI" id="CHEBI:37565"/>
    </ligand>
</feature>
<dbReference type="InterPro" id="IPR006298">
    <property type="entry name" value="BipA"/>
</dbReference>
<dbReference type="FunFam" id="2.40.50.250:FF:000001">
    <property type="entry name" value="GTP-binding protein TypA"/>
    <property type="match status" value="1"/>
</dbReference>
<dbReference type="Proteomes" id="UP000186230">
    <property type="component" value="Chromosome"/>
</dbReference>
<dbReference type="Pfam" id="PF03144">
    <property type="entry name" value="GTP_EFTU_D2"/>
    <property type="match status" value="1"/>
</dbReference>
<accession>A0A1L7I0X4</accession>
<dbReference type="SUPFAM" id="SSF50447">
    <property type="entry name" value="Translation proteins"/>
    <property type="match status" value="1"/>
</dbReference>
<dbReference type="SUPFAM" id="SSF54980">
    <property type="entry name" value="EF-G C-terminal domain-like"/>
    <property type="match status" value="2"/>
</dbReference>
<dbReference type="CDD" id="cd01891">
    <property type="entry name" value="TypA_BipA"/>
    <property type="match status" value="1"/>
</dbReference>
<dbReference type="PROSITE" id="PS51722">
    <property type="entry name" value="G_TR_2"/>
    <property type="match status" value="1"/>
</dbReference>
<dbReference type="Pfam" id="PF00009">
    <property type="entry name" value="GTP_EFTU"/>
    <property type="match status" value="1"/>
</dbReference>
<reference evidence="5 6" key="1">
    <citation type="submission" date="2016-07" db="EMBL/GenBank/DDBJ databases">
        <title>Multi-omics approach to identify versatile polysaccharide utilization systems of a marine flavobacterium Gramella flava.</title>
        <authorList>
            <person name="Tang K."/>
        </authorList>
    </citation>
    <scope>NUCLEOTIDE SEQUENCE [LARGE SCALE GENOMIC DNA]</scope>
    <source>
        <strain evidence="5 6">JLT2011</strain>
    </source>
</reference>
<dbReference type="Pfam" id="PF00679">
    <property type="entry name" value="EFG_C"/>
    <property type="match status" value="1"/>
</dbReference>
<evidence type="ECO:0000256" key="2">
    <source>
        <dbReference type="ARBA" id="ARBA00048548"/>
    </source>
</evidence>
<protein>
    <recommendedName>
        <fullName evidence="3">Large ribosomal subunit assembly factor BipA</fullName>
        <ecNumber evidence="3">3.6.5.-</ecNumber>
    </recommendedName>
    <alternativeName>
        <fullName evidence="3">GTP-binding protein BipA</fullName>
    </alternativeName>
</protein>
<keyword evidence="3" id="KW-0820">tRNA-binding</keyword>
<evidence type="ECO:0000259" key="4">
    <source>
        <dbReference type="PROSITE" id="PS51722"/>
    </source>
</evidence>
<gene>
    <name evidence="3" type="primary">bipA</name>
    <name evidence="5" type="ORF">GRFL_0532</name>
</gene>
<dbReference type="InterPro" id="IPR048876">
    <property type="entry name" value="BipA_C"/>
</dbReference>